<feature type="non-terminal residue" evidence="1">
    <location>
        <position position="316"/>
    </location>
</feature>
<proteinExistence type="predicted"/>
<protein>
    <submittedName>
        <fullName evidence="1">Uncharacterized protein</fullName>
    </submittedName>
</protein>
<dbReference type="AlphaFoldDB" id="A0A835XDI5"/>
<dbReference type="InterPro" id="IPR011989">
    <property type="entry name" value="ARM-like"/>
</dbReference>
<reference evidence="1" key="1">
    <citation type="journal article" date="2020" name="bioRxiv">
        <title>Comparative genomics of Chlamydomonas.</title>
        <authorList>
            <person name="Craig R.J."/>
            <person name="Hasan A.R."/>
            <person name="Ness R.W."/>
            <person name="Keightley P.D."/>
        </authorList>
    </citation>
    <scope>NUCLEOTIDE SEQUENCE</scope>
    <source>
        <strain evidence="1">CCAP 11/70</strain>
    </source>
</reference>
<name>A0A835XDI5_9CHLO</name>
<dbReference type="Gene3D" id="1.25.10.10">
    <property type="entry name" value="Leucine-rich Repeat Variant"/>
    <property type="match status" value="1"/>
</dbReference>
<gene>
    <name evidence="1" type="ORF">HYH03_018597</name>
</gene>
<dbReference type="InterPro" id="IPR016024">
    <property type="entry name" value="ARM-type_fold"/>
</dbReference>
<dbReference type="EMBL" id="JAEHOE010000219">
    <property type="protein sequence ID" value="KAG2482492.1"/>
    <property type="molecule type" value="Genomic_DNA"/>
</dbReference>
<evidence type="ECO:0000313" key="2">
    <source>
        <dbReference type="Proteomes" id="UP000612055"/>
    </source>
</evidence>
<dbReference type="OrthoDB" id="10545255at2759"/>
<accession>A0A835XDI5</accession>
<dbReference type="SUPFAM" id="SSF48371">
    <property type="entry name" value="ARM repeat"/>
    <property type="match status" value="1"/>
</dbReference>
<evidence type="ECO:0000313" key="1">
    <source>
        <dbReference type="EMBL" id="KAG2482492.1"/>
    </source>
</evidence>
<dbReference type="Proteomes" id="UP000612055">
    <property type="component" value="Unassembled WGS sequence"/>
</dbReference>
<keyword evidence="2" id="KW-1185">Reference proteome</keyword>
<comment type="caution">
    <text evidence="1">The sequence shown here is derived from an EMBL/GenBank/DDBJ whole genome shotgun (WGS) entry which is preliminary data.</text>
</comment>
<sequence>MNASDNNDVVFARLKALGDTIKVLKPGKGDATVVAVVQEVLGFLAACQAQDAIAVSMKVLEDAVLLSPQAGTILRLEGGLKLVMRHLRNSVSLPPVAGPACRILAAAAATSAVTQQALAKEKGVGALLLSACAVHGRDPAVAGPLAELMAHISRSTKGAVQLEVDGLLPVLQELLVTYLGNWPVFGWVLKLIKNLAKYEYSMYGGGCTATAVPSYYSTVPYGSGGAGAGPGGAGGGSSTLVAARGGGGVLCCAGEGVRLLLGVARVLGRVPEQRKLLKRTSRALWLLCPHLLLPLPPLEPLAPLPSKDAPHLAVPS</sequence>
<organism evidence="1 2">
    <name type="scientific">Edaphochlamys debaryana</name>
    <dbReference type="NCBI Taxonomy" id="47281"/>
    <lineage>
        <taxon>Eukaryota</taxon>
        <taxon>Viridiplantae</taxon>
        <taxon>Chlorophyta</taxon>
        <taxon>core chlorophytes</taxon>
        <taxon>Chlorophyceae</taxon>
        <taxon>CS clade</taxon>
        <taxon>Chlamydomonadales</taxon>
        <taxon>Chlamydomonadales incertae sedis</taxon>
        <taxon>Edaphochlamys</taxon>
    </lineage>
</organism>